<organism evidence="2 3">
    <name type="scientific">Phialocephala subalpina</name>
    <dbReference type="NCBI Taxonomy" id="576137"/>
    <lineage>
        <taxon>Eukaryota</taxon>
        <taxon>Fungi</taxon>
        <taxon>Dikarya</taxon>
        <taxon>Ascomycota</taxon>
        <taxon>Pezizomycotina</taxon>
        <taxon>Leotiomycetes</taxon>
        <taxon>Helotiales</taxon>
        <taxon>Mollisiaceae</taxon>
        <taxon>Phialocephala</taxon>
        <taxon>Phialocephala fortinii species complex</taxon>
    </lineage>
</organism>
<dbReference type="PANTHER" id="PTHR24148">
    <property type="entry name" value="ANKYRIN REPEAT DOMAIN-CONTAINING PROTEIN 39 HOMOLOG-RELATED"/>
    <property type="match status" value="1"/>
</dbReference>
<dbReference type="InterPro" id="IPR010730">
    <property type="entry name" value="HET"/>
</dbReference>
<reference evidence="2 3" key="1">
    <citation type="submission" date="2016-03" db="EMBL/GenBank/DDBJ databases">
        <authorList>
            <person name="Ploux O."/>
        </authorList>
    </citation>
    <scope>NUCLEOTIDE SEQUENCE [LARGE SCALE GENOMIC DNA]</scope>
    <source>
        <strain evidence="2 3">UAMH 11012</strain>
    </source>
</reference>
<evidence type="ECO:0000313" key="3">
    <source>
        <dbReference type="Proteomes" id="UP000184330"/>
    </source>
</evidence>
<name>A0A1L7XKI7_9HELO</name>
<protein>
    <recommendedName>
        <fullName evidence="1">Heterokaryon incompatibility domain-containing protein</fullName>
    </recommendedName>
</protein>
<evidence type="ECO:0000313" key="2">
    <source>
        <dbReference type="EMBL" id="CZR65524.1"/>
    </source>
</evidence>
<keyword evidence="3" id="KW-1185">Reference proteome</keyword>
<evidence type="ECO:0000259" key="1">
    <source>
        <dbReference type="Pfam" id="PF06985"/>
    </source>
</evidence>
<dbReference type="EMBL" id="FJOG01000031">
    <property type="protein sequence ID" value="CZR65524.1"/>
    <property type="molecule type" value="Genomic_DNA"/>
</dbReference>
<accession>A0A1L7XKI7</accession>
<sequence length="637" mass="72020">MAEDYTYRALSPGRNTRVLDLQSNGDRDAPLQCNLREVSLDAYREIEKERYHSRDSFQRSSGHKIMPTTQAHIKYPLPDGASPPIDDGAAAISTEGQKPDGALGPHRYRALSYVWGSGMRSHALGCEGKKIFVTENCDRALRDLRDDTAPITLWVDAICINQKDPDERAQQVSLMSEIYRYADEVLIWLGEGSESMAYCFSLVPILKPMVFKYFTKGLSVDEIVDLCSKKWTTRIWTVQEFYFAYKTVIVCGKSKVSADIFYEWICIVEKTAGASENSLWAKQGSDAWQLFFLLALGSAVLISLTNNCGNPRDKIYGIYSLLPGCINELPDINYKRDEFRLYEDFTRATILTSGAFWPAALPISANHNPNLPSWVPNFSLELDDDALTKSENNHPFQATGIGLHHSQNTAEILPAAEHGTFALKGELLAHIVELDRKWPKRVEEWGNRFLSWITFFLARYTESPGTARTHTPYQAFFRLLFNSLLSSVADEDDLDEEDEEDDEDDEARLAHAKRAFPSVVQWFVDAGQVQRNQAGLLTKWRHQSQAGTVANFLCFVYEQVGGSTLFQMNTGNFGNGFGNVKQHDAIALLTDCDFPVILRKDRGNWRLIGRARVLEIETGPAWRQRVQLSEMQTFVLA</sequence>
<dbReference type="InterPro" id="IPR052895">
    <property type="entry name" value="HetReg/Transcr_Mod"/>
</dbReference>
<dbReference type="OrthoDB" id="2157530at2759"/>
<dbReference type="AlphaFoldDB" id="A0A1L7XKI7"/>
<dbReference type="Pfam" id="PF06985">
    <property type="entry name" value="HET"/>
    <property type="match status" value="1"/>
</dbReference>
<feature type="domain" description="Heterokaryon incompatibility" evidence="1">
    <location>
        <begin position="108"/>
        <end position="240"/>
    </location>
</feature>
<dbReference type="Proteomes" id="UP000184330">
    <property type="component" value="Unassembled WGS sequence"/>
</dbReference>
<gene>
    <name evidence="2" type="ORF">PAC_15424</name>
</gene>
<dbReference type="PANTHER" id="PTHR24148:SF64">
    <property type="entry name" value="HETEROKARYON INCOMPATIBILITY DOMAIN-CONTAINING PROTEIN"/>
    <property type="match status" value="1"/>
</dbReference>
<proteinExistence type="predicted"/>